<proteinExistence type="predicted"/>
<dbReference type="PANTHER" id="PTHR12419">
    <property type="entry name" value="OTU DOMAIN CONTAINING PROTEIN"/>
    <property type="match status" value="1"/>
</dbReference>
<dbReference type="InterPro" id="IPR003323">
    <property type="entry name" value="OTU_dom"/>
</dbReference>
<feature type="region of interest" description="Disordered" evidence="1">
    <location>
        <begin position="395"/>
        <end position="474"/>
    </location>
</feature>
<feature type="compositionally biased region" description="Polar residues" evidence="1">
    <location>
        <begin position="239"/>
        <end position="253"/>
    </location>
</feature>
<feature type="compositionally biased region" description="Low complexity" evidence="1">
    <location>
        <begin position="407"/>
        <end position="421"/>
    </location>
</feature>
<dbReference type="STRING" id="158441.A0A226EK20"/>
<feature type="compositionally biased region" description="Basic and acidic residues" evidence="1">
    <location>
        <begin position="45"/>
        <end position="61"/>
    </location>
</feature>
<dbReference type="GO" id="GO:0016579">
    <property type="term" value="P:protein deubiquitination"/>
    <property type="evidence" value="ECO:0007669"/>
    <property type="project" value="TreeGrafter"/>
</dbReference>
<evidence type="ECO:0000313" key="3">
    <source>
        <dbReference type="EMBL" id="OXA56926.1"/>
    </source>
</evidence>
<dbReference type="SUPFAM" id="SSF54001">
    <property type="entry name" value="Cysteine proteinases"/>
    <property type="match status" value="1"/>
</dbReference>
<dbReference type="CDD" id="cd22770">
    <property type="entry name" value="OTU_OTUD3"/>
    <property type="match status" value="1"/>
</dbReference>
<dbReference type="EMBL" id="LNIX01000003">
    <property type="protein sequence ID" value="OXA56926.1"/>
    <property type="molecule type" value="Genomic_DNA"/>
</dbReference>
<evidence type="ECO:0000256" key="1">
    <source>
        <dbReference type="SAM" id="MobiDB-lite"/>
    </source>
</evidence>
<dbReference type="PROSITE" id="PS50802">
    <property type="entry name" value="OTU"/>
    <property type="match status" value="1"/>
</dbReference>
<dbReference type="Pfam" id="PF02338">
    <property type="entry name" value="OTU"/>
    <property type="match status" value="1"/>
</dbReference>
<name>A0A226EK20_FOLCA</name>
<dbReference type="OrthoDB" id="415023at2759"/>
<dbReference type="OMA" id="RDEDYWV"/>
<feature type="region of interest" description="Disordered" evidence="1">
    <location>
        <begin position="25"/>
        <end position="61"/>
    </location>
</feature>
<reference evidence="3 4" key="1">
    <citation type="submission" date="2015-12" db="EMBL/GenBank/DDBJ databases">
        <title>The genome of Folsomia candida.</title>
        <authorList>
            <person name="Faddeeva A."/>
            <person name="Derks M.F."/>
            <person name="Anvar Y."/>
            <person name="Smit S."/>
            <person name="Van Straalen N."/>
            <person name="Roelofs D."/>
        </authorList>
    </citation>
    <scope>NUCLEOTIDE SEQUENCE [LARGE SCALE GENOMIC DNA]</scope>
    <source>
        <strain evidence="3 4">VU population</strain>
        <tissue evidence="3">Whole body</tissue>
    </source>
</reference>
<dbReference type="InterPro" id="IPR038765">
    <property type="entry name" value="Papain-like_cys_pep_sf"/>
</dbReference>
<evidence type="ECO:0000259" key="2">
    <source>
        <dbReference type="PROSITE" id="PS50802"/>
    </source>
</evidence>
<feature type="region of interest" description="Disordered" evidence="1">
    <location>
        <begin position="199"/>
        <end position="253"/>
    </location>
</feature>
<protein>
    <submittedName>
        <fullName evidence="3">OTU domain-containing protein 3</fullName>
    </submittedName>
</protein>
<dbReference type="InterPro" id="IPR050704">
    <property type="entry name" value="Peptidase_C85-like"/>
</dbReference>
<dbReference type="GO" id="GO:0004843">
    <property type="term" value="F:cysteine-type deubiquitinase activity"/>
    <property type="evidence" value="ECO:0007669"/>
    <property type="project" value="TreeGrafter"/>
</dbReference>
<organism evidence="3 4">
    <name type="scientific">Folsomia candida</name>
    <name type="common">Springtail</name>
    <dbReference type="NCBI Taxonomy" id="158441"/>
    <lineage>
        <taxon>Eukaryota</taxon>
        <taxon>Metazoa</taxon>
        <taxon>Ecdysozoa</taxon>
        <taxon>Arthropoda</taxon>
        <taxon>Hexapoda</taxon>
        <taxon>Collembola</taxon>
        <taxon>Entomobryomorpha</taxon>
        <taxon>Isotomoidea</taxon>
        <taxon>Isotomidae</taxon>
        <taxon>Proisotominae</taxon>
        <taxon>Folsomia</taxon>
    </lineage>
</organism>
<feature type="compositionally biased region" description="Polar residues" evidence="1">
    <location>
        <begin position="217"/>
        <end position="227"/>
    </location>
</feature>
<sequence length="489" mass="54881">MARKKYLDENGDETQGIERKCQSQHVQQGGKPFPNHHFMGGGTKNEYRHSNAKNSDESHDHDTLVGNQLLSLGLNIREMPGDGNCLFRALSDQISGNSRNHQEYRRAVVQYMKEFRADFEPFVEDDVPFDKYVQRLSQPGTFAGNDAIVAFARLHNVSVVIHQLNSPAWIIHPSKDSQEQTGGREIHIFYHNGDHYNSVRRLGDDSENPTNIRLHAQSGSAQTTSFPKGSGKKSPPHTACSNASQQSSDCYSGQYQSKRDEDYWVKDSGDVDRLVEEVMQQTNYPDASFIRETLVDYNFDMVATIDFIISMSVMMNQHQHHYHQETTSVDERPDSNKLNNEKKTCDGNDALLGTPSNSVVEAPAIPPPVMKKGDNDPLYLADNNPVRPVVIISPSTEDPLTSESDDGSSGSGSPVEGVISSQENVEKKKQSVRKESKRSNRHKKELKQRERKREADRRRLANASPSTTTNVVEEKENTVVVSHFGTLDI</sequence>
<dbReference type="Proteomes" id="UP000198287">
    <property type="component" value="Unassembled WGS sequence"/>
</dbReference>
<keyword evidence="4" id="KW-1185">Reference proteome</keyword>
<feature type="compositionally biased region" description="Basic and acidic residues" evidence="1">
    <location>
        <begin position="424"/>
        <end position="438"/>
    </location>
</feature>
<feature type="compositionally biased region" description="Basic and acidic residues" evidence="1">
    <location>
        <begin position="329"/>
        <end position="346"/>
    </location>
</feature>
<dbReference type="Gene3D" id="3.90.70.80">
    <property type="match status" value="1"/>
</dbReference>
<feature type="region of interest" description="Disordered" evidence="1">
    <location>
        <begin position="323"/>
        <end position="382"/>
    </location>
</feature>
<feature type="domain" description="OTU" evidence="2">
    <location>
        <begin position="74"/>
        <end position="202"/>
    </location>
</feature>
<dbReference type="PANTHER" id="PTHR12419:SF7">
    <property type="entry name" value="OTU DOMAIN-CONTAINING PROTEIN 3"/>
    <property type="match status" value="1"/>
</dbReference>
<accession>A0A226EK20</accession>
<gene>
    <name evidence="3" type="ORF">Fcan01_07849</name>
</gene>
<evidence type="ECO:0000313" key="4">
    <source>
        <dbReference type="Proteomes" id="UP000198287"/>
    </source>
</evidence>
<feature type="compositionally biased region" description="Basic and acidic residues" evidence="1">
    <location>
        <begin position="447"/>
        <end position="459"/>
    </location>
</feature>
<dbReference type="AlphaFoldDB" id="A0A226EK20"/>
<comment type="caution">
    <text evidence="3">The sequence shown here is derived from an EMBL/GenBank/DDBJ whole genome shotgun (WGS) entry which is preliminary data.</text>
</comment>